<name>A1C5R8_ASPCL</name>
<dbReference type="OrthoDB" id="1046782at2759"/>
<dbReference type="HOGENOM" id="CLU_831488_0_0_1"/>
<dbReference type="InterPro" id="IPR012334">
    <property type="entry name" value="Pectin_lyas_fold"/>
</dbReference>
<reference evidence="2 3" key="1">
    <citation type="journal article" date="2008" name="PLoS Genet.">
        <title>Genomic islands in the pathogenic filamentous fungus Aspergillus fumigatus.</title>
        <authorList>
            <person name="Fedorova N.D."/>
            <person name="Khaldi N."/>
            <person name="Joardar V.S."/>
            <person name="Maiti R."/>
            <person name="Amedeo P."/>
            <person name="Anderson M.J."/>
            <person name="Crabtree J."/>
            <person name="Silva J.C."/>
            <person name="Badger J.H."/>
            <person name="Albarraq A."/>
            <person name="Angiuoli S."/>
            <person name="Bussey H."/>
            <person name="Bowyer P."/>
            <person name="Cotty P.J."/>
            <person name="Dyer P.S."/>
            <person name="Egan A."/>
            <person name="Galens K."/>
            <person name="Fraser-Liggett C.M."/>
            <person name="Haas B.J."/>
            <person name="Inman J.M."/>
            <person name="Kent R."/>
            <person name="Lemieux S."/>
            <person name="Malavazi I."/>
            <person name="Orvis J."/>
            <person name="Roemer T."/>
            <person name="Ronning C.M."/>
            <person name="Sundaram J.P."/>
            <person name="Sutton G."/>
            <person name="Turner G."/>
            <person name="Venter J.C."/>
            <person name="White O.R."/>
            <person name="Whitty B.R."/>
            <person name="Youngman P."/>
            <person name="Wolfe K.H."/>
            <person name="Goldman G.H."/>
            <person name="Wortman J.R."/>
            <person name="Jiang B."/>
            <person name="Denning D.W."/>
            <person name="Nierman W.C."/>
        </authorList>
    </citation>
    <scope>NUCLEOTIDE SEQUENCE [LARGE SCALE GENOMIC DNA]</scope>
    <source>
        <strain evidence="3">ATCC 1007 / CBS 513.65 / DSM 816 / NCTC 3887 / NRRL 1</strain>
    </source>
</reference>
<dbReference type="KEGG" id="act:ACLA_004500"/>
<protein>
    <submittedName>
        <fullName evidence="2">Uncharacterized protein</fullName>
    </submittedName>
</protein>
<dbReference type="Gene3D" id="2.160.20.10">
    <property type="entry name" value="Single-stranded right-handed beta-helix, Pectin lyase-like"/>
    <property type="match status" value="1"/>
</dbReference>
<keyword evidence="3" id="KW-1185">Reference proteome</keyword>
<dbReference type="eggNOG" id="ENOG502SK24">
    <property type="taxonomic scope" value="Eukaryota"/>
</dbReference>
<evidence type="ECO:0000313" key="2">
    <source>
        <dbReference type="EMBL" id="EAW15036.1"/>
    </source>
</evidence>
<dbReference type="EMBL" id="DS027004">
    <property type="protein sequence ID" value="EAW15036.1"/>
    <property type="molecule type" value="Genomic_DNA"/>
</dbReference>
<sequence length="334" mass="36325">MVTYRVSALLAIEDYTESIPPIARGYAAGPALRVLKIRNKLRLEHVQYNKYEVGTPSEVHPALDSSPLDYSPRAVKDAESSEERLTRRYSESTDKYGYSIPDELREAAKIVAESTPRSPSTGNHSAIAALTDERYGTGIQDTYVPPQAYHTYNGLSQIVLDENDSMLLRGNGTEGDLKKRASSSWWMATMTQRGSSPYTPSGYKRNVMDYGAKALQIHWDWAWTMQDVVIESCGSGIVIVGGAGGPFSTGQGVGSFALVDAIIANTPTGITTTLYNKNSTALFLQNVGFYNTQNAILDDTANKALIPGGDQIILDSWGFGMVNDPQGARFVSGT</sequence>
<dbReference type="VEuPathDB" id="FungiDB:ACLA_004500"/>
<evidence type="ECO:0000313" key="3">
    <source>
        <dbReference type="Proteomes" id="UP000006701"/>
    </source>
</evidence>
<feature type="compositionally biased region" description="Basic and acidic residues" evidence="1">
    <location>
        <begin position="74"/>
        <end position="88"/>
    </location>
</feature>
<organism evidence="2 3">
    <name type="scientific">Aspergillus clavatus (strain ATCC 1007 / CBS 513.65 / DSM 816 / NCTC 3887 / NRRL 1 / QM 1276 / 107)</name>
    <dbReference type="NCBI Taxonomy" id="344612"/>
    <lineage>
        <taxon>Eukaryota</taxon>
        <taxon>Fungi</taxon>
        <taxon>Dikarya</taxon>
        <taxon>Ascomycota</taxon>
        <taxon>Pezizomycotina</taxon>
        <taxon>Eurotiomycetes</taxon>
        <taxon>Eurotiomycetidae</taxon>
        <taxon>Eurotiales</taxon>
        <taxon>Aspergillaceae</taxon>
        <taxon>Aspergillus</taxon>
        <taxon>Aspergillus subgen. Fumigati</taxon>
    </lineage>
</organism>
<proteinExistence type="predicted"/>
<dbReference type="AlphaFoldDB" id="A1C5R8"/>
<accession>A1C5R8</accession>
<dbReference type="RefSeq" id="XP_001276462.1">
    <property type="nucleotide sequence ID" value="XM_001276461.1"/>
</dbReference>
<gene>
    <name evidence="2" type="ORF">ACLA_004500</name>
</gene>
<dbReference type="Proteomes" id="UP000006701">
    <property type="component" value="Unassembled WGS sequence"/>
</dbReference>
<feature type="region of interest" description="Disordered" evidence="1">
    <location>
        <begin position="56"/>
        <end position="88"/>
    </location>
</feature>
<evidence type="ECO:0000256" key="1">
    <source>
        <dbReference type="SAM" id="MobiDB-lite"/>
    </source>
</evidence>
<dbReference type="GeneID" id="4708735"/>